<feature type="binding site" evidence="1">
    <location>
        <position position="205"/>
    </location>
    <ligand>
        <name>Zn(2+)</name>
        <dbReference type="ChEBI" id="CHEBI:29105"/>
    </ligand>
</feature>
<evidence type="ECO:0000256" key="2">
    <source>
        <dbReference type="SAM" id="MobiDB-lite"/>
    </source>
</evidence>
<dbReference type="GO" id="GO:0005634">
    <property type="term" value="C:nucleus"/>
    <property type="evidence" value="ECO:0007669"/>
    <property type="project" value="EnsemblFungi"/>
</dbReference>
<evidence type="ECO:0000313" key="3">
    <source>
        <dbReference type="EMBL" id="ODV91694.1"/>
    </source>
</evidence>
<dbReference type="GO" id="GO:0043332">
    <property type="term" value="C:mating projection tip"/>
    <property type="evidence" value="ECO:0007669"/>
    <property type="project" value="EnsemblFungi"/>
</dbReference>
<feature type="binding site" evidence="1">
    <location>
        <position position="125"/>
    </location>
    <ligand>
        <name>Zn(2+)</name>
        <dbReference type="ChEBI" id="CHEBI:29105"/>
    </ligand>
</feature>
<dbReference type="GO" id="GO:0007163">
    <property type="term" value="P:establishment or maintenance of cell polarity"/>
    <property type="evidence" value="ECO:0007669"/>
    <property type="project" value="EnsemblFungi"/>
</dbReference>
<dbReference type="PANTHER" id="PTHR22599">
    <property type="entry name" value="MPS ONE BINDER KINASE ACTIVATOR-LIKE MOB"/>
    <property type="match status" value="1"/>
</dbReference>
<dbReference type="GO" id="GO:1902554">
    <property type="term" value="C:serine/threonine protein kinase complex"/>
    <property type="evidence" value="ECO:0007669"/>
    <property type="project" value="EnsemblFungi"/>
</dbReference>
<evidence type="ECO:0000313" key="4">
    <source>
        <dbReference type="Proteomes" id="UP000095023"/>
    </source>
</evidence>
<dbReference type="Proteomes" id="UP000095023">
    <property type="component" value="Unassembled WGS sequence"/>
</dbReference>
<dbReference type="Pfam" id="PF03637">
    <property type="entry name" value="Mob1_phocein"/>
    <property type="match status" value="1"/>
</dbReference>
<organism evidence="3 4">
    <name type="scientific">Tortispora caseinolytica NRRL Y-17796</name>
    <dbReference type="NCBI Taxonomy" id="767744"/>
    <lineage>
        <taxon>Eukaryota</taxon>
        <taxon>Fungi</taxon>
        <taxon>Dikarya</taxon>
        <taxon>Ascomycota</taxon>
        <taxon>Saccharomycotina</taxon>
        <taxon>Trigonopsidomycetes</taxon>
        <taxon>Trigonopsidales</taxon>
        <taxon>Trigonopsidaceae</taxon>
        <taxon>Tortispora</taxon>
    </lineage>
</organism>
<dbReference type="GO" id="GO:2000100">
    <property type="term" value="P:regulation of establishment or maintenance of bipolar cell polarity regulating cell shape"/>
    <property type="evidence" value="ECO:0007669"/>
    <property type="project" value="EnsemblFungi"/>
</dbReference>
<evidence type="ECO:0008006" key="5">
    <source>
        <dbReference type="Google" id="ProtNLM"/>
    </source>
</evidence>
<feature type="region of interest" description="Disordered" evidence="2">
    <location>
        <begin position="1"/>
        <end position="58"/>
    </location>
</feature>
<dbReference type="EMBL" id="KV453841">
    <property type="protein sequence ID" value="ODV91694.1"/>
    <property type="molecule type" value="Genomic_DNA"/>
</dbReference>
<feature type="compositionally biased region" description="Low complexity" evidence="2">
    <location>
        <begin position="35"/>
        <end position="58"/>
    </location>
</feature>
<dbReference type="Gene3D" id="1.20.140.30">
    <property type="entry name" value="MOB kinase activator"/>
    <property type="match status" value="1"/>
</dbReference>
<proteinExistence type="predicted"/>
<evidence type="ECO:0000256" key="1">
    <source>
        <dbReference type="PIRSR" id="PIRSR605301-1"/>
    </source>
</evidence>
<dbReference type="GO" id="GO:0032153">
    <property type="term" value="C:cell division site"/>
    <property type="evidence" value="ECO:0007669"/>
    <property type="project" value="EnsemblFungi"/>
</dbReference>
<dbReference type="GO" id="GO:0005934">
    <property type="term" value="C:cellular bud tip"/>
    <property type="evidence" value="ECO:0007669"/>
    <property type="project" value="EnsemblFungi"/>
</dbReference>
<dbReference type="GO" id="GO:0062200">
    <property type="term" value="P:RAM/MOR signaling"/>
    <property type="evidence" value="ECO:0007669"/>
    <property type="project" value="EnsemblFungi"/>
</dbReference>
<dbReference type="SUPFAM" id="SSF101152">
    <property type="entry name" value="Mob1/phocein"/>
    <property type="match status" value="1"/>
</dbReference>
<dbReference type="OrthoDB" id="10261121at2759"/>
<dbReference type="GO" id="GO:0005938">
    <property type="term" value="C:cell cortex"/>
    <property type="evidence" value="ECO:0007669"/>
    <property type="project" value="EnsemblFungi"/>
</dbReference>
<feature type="binding site" evidence="1">
    <location>
        <position position="130"/>
    </location>
    <ligand>
        <name>Zn(2+)</name>
        <dbReference type="ChEBI" id="CHEBI:29105"/>
    </ligand>
</feature>
<sequence>MTIFNAFSKGFGRQSRKQNKKQGLGQGKGSETSLASSTSNASSATGSTGATTAATNNGQVQGSAFGNKKPLFVRQPFIQSALVKGSFKTIVILPRYVDLGDWLALNMFEFFSNLKQFHLVIDEFCTARTCPSMSAGPGLDYLWLDANRKPIRLPAETYTSYVLTWINNKLNDETLFPTRANMTFPANFPSTLRNIYRQMLRIFAHYYHNHFETLVHLSMEAHWNSFFAHFVSFGREFSLIDKRDIEPLQELISAFEAQGKLS</sequence>
<dbReference type="GO" id="GO:0000920">
    <property type="term" value="P:septum digestion after cytokinesis"/>
    <property type="evidence" value="ECO:0007669"/>
    <property type="project" value="EnsemblFungi"/>
</dbReference>
<name>A0A1E4TIU9_9ASCO</name>
<dbReference type="InterPro" id="IPR005301">
    <property type="entry name" value="MOB_kinase_act_fam"/>
</dbReference>
<gene>
    <name evidence="3" type="ORF">CANCADRAFT_74632</name>
</gene>
<protein>
    <recommendedName>
        <fullName evidence="5">Maintenance of ploidy protein mob2</fullName>
    </recommendedName>
</protein>
<dbReference type="GO" id="GO:0007118">
    <property type="term" value="P:budding cell apical bud growth"/>
    <property type="evidence" value="ECO:0007669"/>
    <property type="project" value="EnsemblFungi"/>
</dbReference>
<keyword evidence="1" id="KW-0479">Metal-binding</keyword>
<dbReference type="AlphaFoldDB" id="A0A1E4TIU9"/>
<dbReference type="SMART" id="SM01388">
    <property type="entry name" value="Mob1_phocein"/>
    <property type="match status" value="1"/>
</dbReference>
<dbReference type="GO" id="GO:0030295">
    <property type="term" value="F:protein kinase activator activity"/>
    <property type="evidence" value="ECO:0007669"/>
    <property type="project" value="EnsemblFungi"/>
</dbReference>
<dbReference type="InterPro" id="IPR036703">
    <property type="entry name" value="MOB_kinase_act_sf"/>
</dbReference>
<dbReference type="GO" id="GO:0005935">
    <property type="term" value="C:cellular bud neck"/>
    <property type="evidence" value="ECO:0007669"/>
    <property type="project" value="EnsemblFungi"/>
</dbReference>
<keyword evidence="4" id="KW-1185">Reference proteome</keyword>
<reference evidence="4" key="1">
    <citation type="submission" date="2016-02" db="EMBL/GenBank/DDBJ databases">
        <title>Comparative genomics of biotechnologically important yeasts.</title>
        <authorList>
            <consortium name="DOE Joint Genome Institute"/>
            <person name="Riley R."/>
            <person name="Haridas S."/>
            <person name="Wolfe K.H."/>
            <person name="Lopes M.R."/>
            <person name="Hittinger C.T."/>
            <person name="Goker M."/>
            <person name="Salamov A."/>
            <person name="Wisecaver J."/>
            <person name="Long T.M."/>
            <person name="Aerts A.L."/>
            <person name="Barry K."/>
            <person name="Choi C."/>
            <person name="Clum A."/>
            <person name="Coughlan A.Y."/>
            <person name="Deshpande S."/>
            <person name="Douglass A.P."/>
            <person name="Hanson S.J."/>
            <person name="Klenk H.-P."/>
            <person name="Labutti K."/>
            <person name="Lapidus A."/>
            <person name="Lindquist E."/>
            <person name="Lipzen A."/>
            <person name="Meier-Kolthoff J.P."/>
            <person name="Ohm R.A."/>
            <person name="Otillar R.P."/>
            <person name="Pangilinan J."/>
            <person name="Peng Y."/>
            <person name="Rokas A."/>
            <person name="Rosa C.A."/>
            <person name="Scheuner C."/>
            <person name="Sibirny A.A."/>
            <person name="Slot J.C."/>
            <person name="Stielow J.B."/>
            <person name="Sun H."/>
            <person name="Kurtzman C.P."/>
            <person name="Blackwell M."/>
            <person name="Jeffries T.W."/>
            <person name="Grigoriev I.V."/>
        </authorList>
    </citation>
    <scope>NUCLEOTIDE SEQUENCE [LARGE SCALE GENOMIC DNA]</scope>
    <source>
        <strain evidence="4">NRRL Y-17796</strain>
    </source>
</reference>
<accession>A0A1E4TIU9</accession>
<keyword evidence="1" id="KW-0862">Zinc</keyword>
<feature type="binding site" evidence="1">
    <location>
        <position position="210"/>
    </location>
    <ligand>
        <name>Zn(2+)</name>
        <dbReference type="ChEBI" id="CHEBI:29105"/>
    </ligand>
</feature>